<evidence type="ECO:0000313" key="10">
    <source>
        <dbReference type="EMBL" id="TKA08487.1"/>
    </source>
</evidence>
<dbReference type="InterPro" id="IPR011778">
    <property type="entry name" value="Hydantoinase/dihydroPyrase"/>
</dbReference>
<keyword evidence="11" id="KW-1185">Reference proteome</keyword>
<comment type="PTM">
    <text evidence="8">Carbamylation allows a single lysine to coordinate two divalent metal cations.</text>
</comment>
<organism evidence="10 11">
    <name type="scientific">Actinacidiphila oryziradicis</name>
    <dbReference type="NCBI Taxonomy" id="2571141"/>
    <lineage>
        <taxon>Bacteria</taxon>
        <taxon>Bacillati</taxon>
        <taxon>Actinomycetota</taxon>
        <taxon>Actinomycetes</taxon>
        <taxon>Kitasatosporales</taxon>
        <taxon>Streptomycetaceae</taxon>
        <taxon>Actinacidiphila</taxon>
    </lineage>
</organism>
<dbReference type="InterPro" id="IPR006680">
    <property type="entry name" value="Amidohydro-rel"/>
</dbReference>
<dbReference type="GO" id="GO:0046872">
    <property type="term" value="F:metal ion binding"/>
    <property type="evidence" value="ECO:0007669"/>
    <property type="project" value="UniProtKB-KW"/>
</dbReference>
<evidence type="ECO:0000256" key="2">
    <source>
        <dbReference type="ARBA" id="ARBA00008829"/>
    </source>
</evidence>
<dbReference type="Proteomes" id="UP000305778">
    <property type="component" value="Unassembled WGS sequence"/>
</dbReference>
<dbReference type="AlphaFoldDB" id="A0A4U0SJY0"/>
<dbReference type="OrthoDB" id="9775759at2"/>
<comment type="cofactor">
    <cofactor evidence="1">
        <name>Zn(2+)</name>
        <dbReference type="ChEBI" id="CHEBI:29105"/>
    </cofactor>
</comment>
<evidence type="ECO:0000256" key="3">
    <source>
        <dbReference type="ARBA" id="ARBA00022553"/>
    </source>
</evidence>
<dbReference type="Pfam" id="PF01979">
    <property type="entry name" value="Amidohydro_1"/>
    <property type="match status" value="1"/>
</dbReference>
<reference evidence="10 11" key="1">
    <citation type="submission" date="2019-04" db="EMBL/GenBank/DDBJ databases">
        <title>Streptomyces oryziradicis sp. nov., a novel actinomycete isolated from rhizosphere soil of rice (Oryza sativa L.).</title>
        <authorList>
            <person name="Li C."/>
        </authorList>
    </citation>
    <scope>NUCLEOTIDE SEQUENCE [LARGE SCALE GENOMIC DNA]</scope>
    <source>
        <strain evidence="10 11">NEAU-C40</strain>
    </source>
</reference>
<dbReference type="PANTHER" id="PTHR11647">
    <property type="entry name" value="HYDRANTOINASE/DIHYDROPYRIMIDINASE FAMILY MEMBER"/>
    <property type="match status" value="1"/>
</dbReference>
<evidence type="ECO:0000256" key="4">
    <source>
        <dbReference type="ARBA" id="ARBA00022723"/>
    </source>
</evidence>
<evidence type="ECO:0000256" key="5">
    <source>
        <dbReference type="ARBA" id="ARBA00022801"/>
    </source>
</evidence>
<evidence type="ECO:0000256" key="1">
    <source>
        <dbReference type="ARBA" id="ARBA00001947"/>
    </source>
</evidence>
<dbReference type="EMBL" id="SUMC01000030">
    <property type="protein sequence ID" value="TKA08487.1"/>
    <property type="molecule type" value="Genomic_DNA"/>
</dbReference>
<dbReference type="SUPFAM" id="SSF51338">
    <property type="entry name" value="Composite domain of metallo-dependent hydrolases"/>
    <property type="match status" value="1"/>
</dbReference>
<evidence type="ECO:0000256" key="7">
    <source>
        <dbReference type="ARBA" id="ARBA00068457"/>
    </source>
</evidence>
<feature type="modified residue" description="N6-carboxylysine" evidence="8">
    <location>
        <position position="155"/>
    </location>
</feature>
<protein>
    <recommendedName>
        <fullName evidence="7">D-hydantoinase</fullName>
    </recommendedName>
</protein>
<gene>
    <name evidence="10" type="primary">hydA</name>
    <name evidence="10" type="ORF">FCI23_27635</name>
</gene>
<sequence>MMNVDTLVAGGTIVTADATYCADIGVRDGRICWIGDGGNATNISAGHRIDAAGHLVIPGGVDPHVHLEASSQGQRTADDFRSGTEAAALGGTTTVIDFAYQQPQLSLAESVQTRRALAEGAALTDFGFHLVLNDISESHLEELRDVVADGICTFKIYLAYPRRGLMADDATLFRALDFSRRLGALCLVHAENGVVNDVLVDRAIAAGRTGPNQHELTRPAISETEGTYRSLALARLAGAPVYFVHVSSADSLTEILRARERGQVAVGETCIHYLMIDRTRYELPGFEPAKYVMNPPLRQSSDVSALWHALRLGQLQVVSTDHCPFDFHGQKDVGIDNFSLIPNGVPGIRHRIELLYSEGVARHRLGLNQWVSLVSTGPARLMGLAEKGRINVGADADLVVFDPATQWTITQAGHHMDVDYSAYEGYKVTGRVVHVLRRGELIVRDGMLVPGVAAGRFVPRSDPVAM</sequence>
<evidence type="ECO:0000256" key="8">
    <source>
        <dbReference type="PIRSR" id="PIRSR611778-50"/>
    </source>
</evidence>
<dbReference type="NCBIfam" id="TIGR02033">
    <property type="entry name" value="D-hydantoinase"/>
    <property type="match status" value="1"/>
</dbReference>
<dbReference type="FunFam" id="3.20.20.140:FF:000217">
    <property type="entry name" value="Dihydropyrimidinase-related protein 1"/>
    <property type="match status" value="1"/>
</dbReference>
<dbReference type="GO" id="GO:0016812">
    <property type="term" value="F:hydrolase activity, acting on carbon-nitrogen (but not peptide) bonds, in cyclic amides"/>
    <property type="evidence" value="ECO:0007669"/>
    <property type="project" value="TreeGrafter"/>
</dbReference>
<evidence type="ECO:0000259" key="9">
    <source>
        <dbReference type="Pfam" id="PF01979"/>
    </source>
</evidence>
<dbReference type="Gene3D" id="3.20.20.140">
    <property type="entry name" value="Metal-dependent hydrolases"/>
    <property type="match status" value="1"/>
</dbReference>
<dbReference type="InterPro" id="IPR011059">
    <property type="entry name" value="Metal-dep_hydrolase_composite"/>
</dbReference>
<comment type="similarity">
    <text evidence="2">Belongs to the metallo-dependent hydrolases superfamily. Hydantoinase/dihydropyrimidinase family.</text>
</comment>
<dbReference type="PANTHER" id="PTHR11647:SF1">
    <property type="entry name" value="COLLAPSIN RESPONSE MEDIATOR PROTEIN"/>
    <property type="match status" value="1"/>
</dbReference>
<keyword evidence="5 10" id="KW-0378">Hydrolase</keyword>
<keyword evidence="3" id="KW-0597">Phosphoprotein</keyword>
<comment type="function">
    <text evidence="6">Catalyzes the stereospecific hydrolysis of the cyclic amide bond of D-hydantoin derivatives.</text>
</comment>
<evidence type="ECO:0000313" key="11">
    <source>
        <dbReference type="Proteomes" id="UP000305778"/>
    </source>
</evidence>
<dbReference type="GO" id="GO:0005829">
    <property type="term" value="C:cytosol"/>
    <property type="evidence" value="ECO:0007669"/>
    <property type="project" value="TreeGrafter"/>
</dbReference>
<keyword evidence="4" id="KW-0479">Metal-binding</keyword>
<evidence type="ECO:0000256" key="6">
    <source>
        <dbReference type="ARBA" id="ARBA00055040"/>
    </source>
</evidence>
<dbReference type="Gene3D" id="2.30.40.10">
    <property type="entry name" value="Urease, subunit C, domain 1"/>
    <property type="match status" value="1"/>
</dbReference>
<dbReference type="CDD" id="cd01314">
    <property type="entry name" value="D-HYD"/>
    <property type="match status" value="1"/>
</dbReference>
<dbReference type="InterPro" id="IPR032466">
    <property type="entry name" value="Metal_Hydrolase"/>
</dbReference>
<name>A0A4U0SJY0_9ACTN</name>
<proteinExistence type="inferred from homology"/>
<dbReference type="SUPFAM" id="SSF51556">
    <property type="entry name" value="Metallo-dependent hydrolases"/>
    <property type="match status" value="1"/>
</dbReference>
<accession>A0A4U0SJY0</accession>
<dbReference type="RefSeq" id="WP_136726659.1">
    <property type="nucleotide sequence ID" value="NZ_SUMC01000030.1"/>
</dbReference>
<feature type="domain" description="Amidohydrolase-related" evidence="9">
    <location>
        <begin position="55"/>
        <end position="441"/>
    </location>
</feature>
<dbReference type="InterPro" id="IPR050378">
    <property type="entry name" value="Metallo-dep_Hydrolases_sf"/>
</dbReference>
<comment type="caution">
    <text evidence="10">The sequence shown here is derived from an EMBL/GenBank/DDBJ whole genome shotgun (WGS) entry which is preliminary data.</text>
</comment>